<proteinExistence type="predicted"/>
<feature type="transmembrane region" description="Helical" evidence="1">
    <location>
        <begin position="168"/>
        <end position="192"/>
    </location>
</feature>
<organism evidence="2 3">
    <name type="scientific">Araneus ventricosus</name>
    <name type="common">Orbweaver spider</name>
    <name type="synonym">Epeira ventricosa</name>
    <dbReference type="NCBI Taxonomy" id="182803"/>
    <lineage>
        <taxon>Eukaryota</taxon>
        <taxon>Metazoa</taxon>
        <taxon>Ecdysozoa</taxon>
        <taxon>Arthropoda</taxon>
        <taxon>Chelicerata</taxon>
        <taxon>Arachnida</taxon>
        <taxon>Araneae</taxon>
        <taxon>Araneomorphae</taxon>
        <taxon>Entelegynae</taxon>
        <taxon>Araneoidea</taxon>
        <taxon>Araneidae</taxon>
        <taxon>Araneus</taxon>
    </lineage>
</organism>
<comment type="caution">
    <text evidence="2">The sequence shown here is derived from an EMBL/GenBank/DDBJ whole genome shotgun (WGS) entry which is preliminary data.</text>
</comment>
<accession>A0A4Y2FPH6</accession>
<evidence type="ECO:0000313" key="2">
    <source>
        <dbReference type="EMBL" id="GBM43392.1"/>
    </source>
</evidence>
<dbReference type="OrthoDB" id="10530443at2759"/>
<keyword evidence="1" id="KW-1133">Transmembrane helix</keyword>
<evidence type="ECO:0000313" key="3">
    <source>
        <dbReference type="Proteomes" id="UP000499080"/>
    </source>
</evidence>
<sequence length="369" mass="42356">MFSESGSVIDRTNRLIPRFLRLILCYTGLVKASDINVGYGRISVVFVIILLFVNVDNWILLFTQWNLSYSLKANVAYVATYFLAAWAWFAVYLKKKQLDDLLMKLKKITVSVEGEKINFLVLILCCMPIAISTTVTILVIRMDFAYFSYGCKIKNLLAKILLVSLKNILNTIVFPTFTNIMAVFYCVISLILKSEIKQVTRDIQNCRYEDFSESKRIEILRRKSRINDALRCTEDIFSQPSFIIIAADLLISFSILSMYLDSKFLMVEGLSIYAEWILYAINCLGSVIFILWTAGGIPVVESEFKEAFHEKMSSRMLLIGISENLKLEKWFFVKQDHVLTGWGVLSYRRSSIFAVFGTLITYTVLIVNK</sequence>
<name>A0A4Y2FPH6_ARAVE</name>
<keyword evidence="1" id="KW-0812">Transmembrane</keyword>
<feature type="transmembrane region" description="Helical" evidence="1">
    <location>
        <begin position="350"/>
        <end position="367"/>
    </location>
</feature>
<gene>
    <name evidence="2" type="ORF">AVEN_264611_1</name>
</gene>
<protein>
    <recommendedName>
        <fullName evidence="4">Gustatory receptor</fullName>
    </recommendedName>
</protein>
<feature type="transmembrane region" description="Helical" evidence="1">
    <location>
        <begin position="272"/>
        <end position="294"/>
    </location>
</feature>
<evidence type="ECO:0008006" key="4">
    <source>
        <dbReference type="Google" id="ProtNLM"/>
    </source>
</evidence>
<feature type="transmembrane region" description="Helical" evidence="1">
    <location>
        <begin position="119"/>
        <end position="147"/>
    </location>
</feature>
<keyword evidence="1" id="KW-0472">Membrane</keyword>
<reference evidence="2 3" key="1">
    <citation type="journal article" date="2019" name="Sci. Rep.">
        <title>Orb-weaving spider Araneus ventricosus genome elucidates the spidroin gene catalogue.</title>
        <authorList>
            <person name="Kono N."/>
            <person name="Nakamura H."/>
            <person name="Ohtoshi R."/>
            <person name="Moran D.A.P."/>
            <person name="Shinohara A."/>
            <person name="Yoshida Y."/>
            <person name="Fujiwara M."/>
            <person name="Mori M."/>
            <person name="Tomita M."/>
            <person name="Arakawa K."/>
        </authorList>
    </citation>
    <scope>NUCLEOTIDE SEQUENCE [LARGE SCALE GENOMIC DNA]</scope>
</reference>
<feature type="transmembrane region" description="Helical" evidence="1">
    <location>
        <begin position="75"/>
        <end position="93"/>
    </location>
</feature>
<evidence type="ECO:0000256" key="1">
    <source>
        <dbReference type="SAM" id="Phobius"/>
    </source>
</evidence>
<dbReference type="EMBL" id="BGPR01001028">
    <property type="protein sequence ID" value="GBM43392.1"/>
    <property type="molecule type" value="Genomic_DNA"/>
</dbReference>
<keyword evidence="3" id="KW-1185">Reference proteome</keyword>
<dbReference type="Proteomes" id="UP000499080">
    <property type="component" value="Unassembled WGS sequence"/>
</dbReference>
<dbReference type="AlphaFoldDB" id="A0A4Y2FPH6"/>
<feature type="transmembrane region" description="Helical" evidence="1">
    <location>
        <begin position="42"/>
        <end position="63"/>
    </location>
</feature>
<feature type="transmembrane region" description="Helical" evidence="1">
    <location>
        <begin position="241"/>
        <end position="260"/>
    </location>
</feature>